<evidence type="ECO:0000256" key="6">
    <source>
        <dbReference type="ARBA" id="ARBA00038166"/>
    </source>
</evidence>
<feature type="transmembrane region" description="Helical" evidence="7">
    <location>
        <begin position="276"/>
        <end position="297"/>
    </location>
</feature>
<keyword evidence="5" id="KW-0325">Glycoprotein</keyword>
<dbReference type="InterPro" id="IPR013057">
    <property type="entry name" value="AA_transpt_TM"/>
</dbReference>
<feature type="transmembrane region" description="Helical" evidence="7">
    <location>
        <begin position="392"/>
        <end position="408"/>
    </location>
</feature>
<accession>A0AAN5DD48</accession>
<comment type="subcellular location">
    <subcellularLocation>
        <location evidence="1">Membrane</location>
        <topology evidence="1">Multi-pass membrane protein</topology>
    </subcellularLocation>
</comment>
<keyword evidence="2 7" id="KW-0812">Transmembrane</keyword>
<evidence type="ECO:0000256" key="4">
    <source>
        <dbReference type="ARBA" id="ARBA00023136"/>
    </source>
</evidence>
<reference evidence="10" key="1">
    <citation type="submission" date="2022-10" db="EMBL/GenBank/DDBJ databases">
        <title>Genome assembly of Pristionchus species.</title>
        <authorList>
            <person name="Yoshida K."/>
            <person name="Sommer R.J."/>
        </authorList>
    </citation>
    <scope>NUCLEOTIDE SEQUENCE [LARGE SCALE GENOMIC DNA]</scope>
    <source>
        <strain evidence="10">RS5460</strain>
    </source>
</reference>
<feature type="transmembrane region" description="Helical" evidence="7">
    <location>
        <begin position="12"/>
        <end position="33"/>
    </location>
</feature>
<keyword evidence="10" id="KW-1185">Reference proteome</keyword>
<dbReference type="PANTHER" id="PTHR16189:SF0">
    <property type="entry name" value="TRANSMEMBRANE PROTEIN 104"/>
    <property type="match status" value="1"/>
</dbReference>
<proteinExistence type="inferred from homology"/>
<gene>
    <name evidence="9" type="ORF">PMAYCL1PPCAC_30680</name>
</gene>
<organism evidence="9 10">
    <name type="scientific">Pristionchus mayeri</name>
    <dbReference type="NCBI Taxonomy" id="1317129"/>
    <lineage>
        <taxon>Eukaryota</taxon>
        <taxon>Metazoa</taxon>
        <taxon>Ecdysozoa</taxon>
        <taxon>Nematoda</taxon>
        <taxon>Chromadorea</taxon>
        <taxon>Rhabditida</taxon>
        <taxon>Rhabditina</taxon>
        <taxon>Diplogasteromorpha</taxon>
        <taxon>Diplogasteroidea</taxon>
        <taxon>Neodiplogasteridae</taxon>
        <taxon>Pristionchus</taxon>
    </lineage>
</organism>
<dbReference type="EMBL" id="BTRK01000006">
    <property type="protein sequence ID" value="GMR60485.1"/>
    <property type="molecule type" value="Genomic_DNA"/>
</dbReference>
<keyword evidence="4 7" id="KW-0472">Membrane</keyword>
<evidence type="ECO:0000256" key="5">
    <source>
        <dbReference type="ARBA" id="ARBA00023180"/>
    </source>
</evidence>
<evidence type="ECO:0000313" key="10">
    <source>
        <dbReference type="Proteomes" id="UP001328107"/>
    </source>
</evidence>
<evidence type="ECO:0000313" key="9">
    <source>
        <dbReference type="EMBL" id="GMR60485.1"/>
    </source>
</evidence>
<evidence type="ECO:0000256" key="3">
    <source>
        <dbReference type="ARBA" id="ARBA00022989"/>
    </source>
</evidence>
<name>A0AAN5DD48_9BILA</name>
<evidence type="ECO:0000256" key="7">
    <source>
        <dbReference type="SAM" id="Phobius"/>
    </source>
</evidence>
<feature type="transmembrane region" description="Helical" evidence="7">
    <location>
        <begin position="174"/>
        <end position="195"/>
    </location>
</feature>
<evidence type="ECO:0000256" key="1">
    <source>
        <dbReference type="ARBA" id="ARBA00004141"/>
    </source>
</evidence>
<evidence type="ECO:0000259" key="8">
    <source>
        <dbReference type="Pfam" id="PF01490"/>
    </source>
</evidence>
<dbReference type="AlphaFoldDB" id="A0AAN5DD48"/>
<comment type="similarity">
    <text evidence="6">Belongs to the TMEM104 family.</text>
</comment>
<feature type="transmembrane region" description="Helical" evidence="7">
    <location>
        <begin position="236"/>
        <end position="255"/>
    </location>
</feature>
<feature type="transmembrane region" description="Helical" evidence="7">
    <location>
        <begin position="207"/>
        <end position="224"/>
    </location>
</feature>
<comment type="caution">
    <text evidence="9">The sequence shown here is derived from an EMBL/GenBank/DDBJ whole genome shotgun (WGS) entry which is preliminary data.</text>
</comment>
<feature type="transmembrane region" description="Helical" evidence="7">
    <location>
        <begin position="40"/>
        <end position="58"/>
    </location>
</feature>
<dbReference type="Proteomes" id="UP001328107">
    <property type="component" value="Unassembled WGS sequence"/>
</dbReference>
<feature type="transmembrane region" description="Helical" evidence="7">
    <location>
        <begin position="317"/>
        <end position="345"/>
    </location>
</feature>
<evidence type="ECO:0000256" key="2">
    <source>
        <dbReference type="ARBA" id="ARBA00022692"/>
    </source>
</evidence>
<dbReference type="PANTHER" id="PTHR16189">
    <property type="entry name" value="TRANSMEMBRANE PROTEIN 104-RELATED"/>
    <property type="match status" value="1"/>
</dbReference>
<feature type="transmembrane region" description="Helical" evidence="7">
    <location>
        <begin position="463"/>
        <end position="484"/>
    </location>
</feature>
<keyword evidence="3 7" id="KW-1133">Transmembrane helix</keyword>
<dbReference type="GO" id="GO:0016020">
    <property type="term" value="C:membrane"/>
    <property type="evidence" value="ECO:0007669"/>
    <property type="project" value="UniProtKB-SubCell"/>
</dbReference>
<sequence>MPAGAYDPSLTYSSAVGLLYVFNLIVGTGALALPKAFQTAGWLLAIALLVVSCITSYISATFVVESLSIANAATAKRKRDEENEGEENEEIAHHTFEITQRVEVSEMASMFLTRAEVIISYLALNIYLFGDLAIYSTTVSKSFMNVMCSSVNSSSIGPDSPCRDFLPSWVTRFVFYRFSILLFIAACTPMIIIGITKTKYLQLSTTASRWTAFTLMIILASMQLMDKGPAAHPSAVNMHGFGSLFGVTVYAFMCHHSLPSLITPMSSKHMIFTKMAGVYGLVIAFYFTLSLTGAFAFEKVQDVYTLNFLHDDNTSWGYFIIDHFLALFPVFTLSTNYPIVAITLINNVKVLRELVAPARYREDEERLVDADPLAEDELVVTRHIRRSSLSDVLIPILAIGLPTVISFFSDNVLFLASATGSYPGVFVQFLIPCLLVIRARQYSRAFLQTSVPSKHSSPFTSPFWPFAVLGWAAFSIVMTTLNLFHVQF</sequence>
<dbReference type="Pfam" id="PF01490">
    <property type="entry name" value="Aa_trans"/>
    <property type="match status" value="1"/>
</dbReference>
<protein>
    <recommendedName>
        <fullName evidence="8">Amino acid transporter transmembrane domain-containing protein</fullName>
    </recommendedName>
</protein>
<feature type="domain" description="Amino acid transporter transmembrane" evidence="8">
    <location>
        <begin position="18"/>
        <end position="453"/>
    </location>
</feature>